<dbReference type="FunFam" id="3.30.420.10:FF:000004">
    <property type="entry name" value="DNA polymerase"/>
    <property type="match status" value="1"/>
</dbReference>
<evidence type="ECO:0000259" key="23">
    <source>
        <dbReference type="Pfam" id="PF00136"/>
    </source>
</evidence>
<feature type="domain" description="C4-type zinc-finger of DNA polymerase delta" evidence="25">
    <location>
        <begin position="968"/>
        <end position="1040"/>
    </location>
</feature>
<feature type="compositionally biased region" description="Basic and acidic residues" evidence="22">
    <location>
        <begin position="1"/>
        <end position="23"/>
    </location>
</feature>
<dbReference type="Pfam" id="PF00136">
    <property type="entry name" value="DNA_pol_B"/>
    <property type="match status" value="1"/>
</dbReference>
<dbReference type="Pfam" id="PF14260">
    <property type="entry name" value="zf-C4pol"/>
    <property type="match status" value="1"/>
</dbReference>
<evidence type="ECO:0000256" key="5">
    <source>
        <dbReference type="ARBA" id="ARBA00022679"/>
    </source>
</evidence>
<evidence type="ECO:0000313" key="27">
    <source>
        <dbReference type="EMBL" id="CBY21086.1"/>
    </source>
</evidence>
<evidence type="ECO:0000256" key="1">
    <source>
        <dbReference type="ARBA" id="ARBA00001966"/>
    </source>
</evidence>
<evidence type="ECO:0000259" key="26">
    <source>
        <dbReference type="Pfam" id="PF24055"/>
    </source>
</evidence>
<dbReference type="InterPro" id="IPR050240">
    <property type="entry name" value="DNA_pol_type-B"/>
</dbReference>
<organism evidence="27">
    <name type="scientific">Oikopleura dioica</name>
    <name type="common">Tunicate</name>
    <dbReference type="NCBI Taxonomy" id="34765"/>
    <lineage>
        <taxon>Eukaryota</taxon>
        <taxon>Metazoa</taxon>
        <taxon>Chordata</taxon>
        <taxon>Tunicata</taxon>
        <taxon>Appendicularia</taxon>
        <taxon>Copelata</taxon>
        <taxon>Oikopleuridae</taxon>
        <taxon>Oikopleura</taxon>
    </lineage>
</organism>
<dbReference type="Gene3D" id="1.10.132.60">
    <property type="entry name" value="DNA polymerase family B, C-terminal domain"/>
    <property type="match status" value="1"/>
</dbReference>
<keyword evidence="7 21" id="KW-0235">DNA replication</keyword>
<dbReference type="InterPro" id="IPR006134">
    <property type="entry name" value="DNA-dir_DNA_pol_B_multi_dom"/>
</dbReference>
<dbReference type="GO" id="GO:0003677">
    <property type="term" value="F:DNA binding"/>
    <property type="evidence" value="ECO:0007669"/>
    <property type="project" value="UniProtKB-KW"/>
</dbReference>
<keyword evidence="18 21" id="KW-0238">DNA-binding</keyword>
<dbReference type="GO" id="GO:0000166">
    <property type="term" value="F:nucleotide binding"/>
    <property type="evidence" value="ECO:0007669"/>
    <property type="project" value="InterPro"/>
</dbReference>
<keyword evidence="11 21" id="KW-0863">Zinc-finger</keyword>
<evidence type="ECO:0000256" key="4">
    <source>
        <dbReference type="ARBA" id="ARBA00022485"/>
    </source>
</evidence>
<evidence type="ECO:0000259" key="25">
    <source>
        <dbReference type="Pfam" id="PF14260"/>
    </source>
</evidence>
<dbReference type="AlphaFoldDB" id="E4WVD3"/>
<dbReference type="InterPro" id="IPR025687">
    <property type="entry name" value="Znf-C4pol"/>
</dbReference>
<keyword evidence="19 21" id="KW-0539">Nucleus</keyword>
<keyword evidence="6 21" id="KW-0548">Nucleotidyltransferase</keyword>
<evidence type="ECO:0000256" key="9">
    <source>
        <dbReference type="ARBA" id="ARBA00022723"/>
    </source>
</evidence>
<evidence type="ECO:0000313" key="28">
    <source>
        <dbReference type="Proteomes" id="UP000001307"/>
    </source>
</evidence>
<dbReference type="FunCoup" id="E4WVD3">
    <property type="interactions" value="611"/>
</dbReference>
<keyword evidence="16 21" id="KW-0408">Iron</keyword>
<dbReference type="GO" id="GO:0045004">
    <property type="term" value="P:DNA replication proofreading"/>
    <property type="evidence" value="ECO:0007669"/>
    <property type="project" value="TreeGrafter"/>
</dbReference>
<gene>
    <name evidence="27" type="ORF">GSOID_T00008839001</name>
</gene>
<evidence type="ECO:0000256" key="19">
    <source>
        <dbReference type="ARBA" id="ARBA00023242"/>
    </source>
</evidence>
<dbReference type="PANTHER" id="PTHR10322:SF23">
    <property type="entry name" value="DNA POLYMERASE DELTA CATALYTIC SUBUNIT"/>
    <property type="match status" value="1"/>
</dbReference>
<keyword evidence="14" id="KW-0269">Exonuclease</keyword>
<dbReference type="GO" id="GO:0006297">
    <property type="term" value="P:nucleotide-excision repair, DNA gap filling"/>
    <property type="evidence" value="ECO:0007669"/>
    <property type="project" value="TreeGrafter"/>
</dbReference>
<reference evidence="27" key="1">
    <citation type="journal article" date="2010" name="Science">
        <title>Plasticity of animal genome architecture unmasked by rapid evolution of a pelagic tunicate.</title>
        <authorList>
            <person name="Denoeud F."/>
            <person name="Henriet S."/>
            <person name="Mungpakdee S."/>
            <person name="Aury J.M."/>
            <person name="Da Silva C."/>
            <person name="Brinkmann H."/>
            <person name="Mikhaleva J."/>
            <person name="Olsen L.C."/>
            <person name="Jubin C."/>
            <person name="Canestro C."/>
            <person name="Bouquet J.M."/>
            <person name="Danks G."/>
            <person name="Poulain J."/>
            <person name="Campsteijn C."/>
            <person name="Adamski M."/>
            <person name="Cross I."/>
            <person name="Yadetie F."/>
            <person name="Muffato M."/>
            <person name="Louis A."/>
            <person name="Butcher S."/>
            <person name="Tsagkogeorga G."/>
            <person name="Konrad A."/>
            <person name="Singh S."/>
            <person name="Jensen M.F."/>
            <person name="Cong E.H."/>
            <person name="Eikeseth-Otteraa H."/>
            <person name="Noel B."/>
            <person name="Anthouard V."/>
            <person name="Porcel B.M."/>
            <person name="Kachouri-Lafond R."/>
            <person name="Nishino A."/>
            <person name="Ugolini M."/>
            <person name="Chourrout P."/>
            <person name="Nishida H."/>
            <person name="Aasland R."/>
            <person name="Huzurbazar S."/>
            <person name="Westhof E."/>
            <person name="Delsuc F."/>
            <person name="Lehrach H."/>
            <person name="Reinhardt R."/>
            <person name="Weissenbach J."/>
            <person name="Roy S.W."/>
            <person name="Artiguenave F."/>
            <person name="Postlethwait J.H."/>
            <person name="Manak J.R."/>
            <person name="Thompson E.M."/>
            <person name="Jaillon O."/>
            <person name="Du Pasquier L."/>
            <person name="Boudinot P."/>
            <person name="Liberles D.A."/>
            <person name="Volff J.N."/>
            <person name="Philippe H."/>
            <person name="Lenhard B."/>
            <person name="Roest Crollius H."/>
            <person name="Wincker P."/>
            <person name="Chourrout D."/>
        </authorList>
    </citation>
    <scope>NUCLEOTIDE SEQUENCE [LARGE SCALE GENOMIC DNA]</scope>
</reference>
<evidence type="ECO:0000256" key="20">
    <source>
        <dbReference type="ARBA" id="ARBA00049244"/>
    </source>
</evidence>
<dbReference type="Pfam" id="PF24055">
    <property type="entry name" value="POL3_N"/>
    <property type="match status" value="1"/>
</dbReference>
<dbReference type="GO" id="GO:0043625">
    <property type="term" value="C:delta DNA polymerase complex"/>
    <property type="evidence" value="ECO:0007669"/>
    <property type="project" value="UniProtKB-ARBA"/>
</dbReference>
<feature type="domain" description="DNA polymerase delta/zeta catalytic subunit N-terminal" evidence="26">
    <location>
        <begin position="97"/>
        <end position="171"/>
    </location>
</feature>
<keyword evidence="10" id="KW-0228">DNA excision</keyword>
<name>E4WVD3_OIKDI</name>
<evidence type="ECO:0000256" key="22">
    <source>
        <dbReference type="SAM" id="MobiDB-lite"/>
    </source>
</evidence>
<evidence type="ECO:0000256" key="12">
    <source>
        <dbReference type="ARBA" id="ARBA00022801"/>
    </source>
</evidence>
<protein>
    <recommendedName>
        <fullName evidence="21">DNA polymerase</fullName>
        <ecNumber evidence="21">2.7.7.7</ecNumber>
    </recommendedName>
</protein>
<dbReference type="InterPro" id="IPR043502">
    <property type="entry name" value="DNA/RNA_pol_sf"/>
</dbReference>
<evidence type="ECO:0000256" key="7">
    <source>
        <dbReference type="ARBA" id="ARBA00022705"/>
    </source>
</evidence>
<dbReference type="EMBL" id="FN653017">
    <property type="protein sequence ID" value="CBY21086.1"/>
    <property type="molecule type" value="Genomic_DNA"/>
</dbReference>
<dbReference type="Pfam" id="PF03104">
    <property type="entry name" value="DNA_pol_B_exo1"/>
    <property type="match status" value="1"/>
</dbReference>
<evidence type="ECO:0000256" key="11">
    <source>
        <dbReference type="ARBA" id="ARBA00022771"/>
    </source>
</evidence>
<comment type="catalytic activity">
    <reaction evidence="20 21">
        <text>DNA(n) + a 2'-deoxyribonucleoside 5'-triphosphate = DNA(n+1) + diphosphate</text>
        <dbReference type="Rhea" id="RHEA:22508"/>
        <dbReference type="Rhea" id="RHEA-COMP:17339"/>
        <dbReference type="Rhea" id="RHEA-COMP:17340"/>
        <dbReference type="ChEBI" id="CHEBI:33019"/>
        <dbReference type="ChEBI" id="CHEBI:61560"/>
        <dbReference type="ChEBI" id="CHEBI:173112"/>
        <dbReference type="EC" id="2.7.7.7"/>
    </reaction>
</comment>
<dbReference type="GO" id="GO:0008270">
    <property type="term" value="F:zinc ion binding"/>
    <property type="evidence" value="ECO:0007669"/>
    <property type="project" value="UniProtKB-KW"/>
</dbReference>
<evidence type="ECO:0000256" key="2">
    <source>
        <dbReference type="ARBA" id="ARBA00004123"/>
    </source>
</evidence>
<keyword evidence="28" id="KW-1185">Reference proteome</keyword>
<feature type="domain" description="DNA-directed DNA polymerase family B multifunctional" evidence="23">
    <location>
        <begin position="498"/>
        <end position="929"/>
    </location>
</feature>
<dbReference type="InterPro" id="IPR006133">
    <property type="entry name" value="DNA-dir_DNA_pol_B_exonuc"/>
</dbReference>
<feature type="domain" description="DNA-directed DNA polymerase family B exonuclease" evidence="24">
    <location>
        <begin position="200"/>
        <end position="434"/>
    </location>
</feature>
<comment type="subcellular location">
    <subcellularLocation>
        <location evidence="2 21">Nucleus</location>
    </subcellularLocation>
</comment>
<proteinExistence type="inferred from homology"/>
<keyword evidence="15 21" id="KW-0239">DNA-directed DNA polymerase</keyword>
<dbReference type="InterPro" id="IPR017964">
    <property type="entry name" value="DNA-dir_DNA_pol_B_CS"/>
</dbReference>
<keyword evidence="12" id="KW-0378">Hydrolase</keyword>
<dbReference type="Proteomes" id="UP000001307">
    <property type="component" value="Unassembled WGS sequence"/>
</dbReference>
<dbReference type="GO" id="GO:0003887">
    <property type="term" value="F:DNA-directed DNA polymerase activity"/>
    <property type="evidence" value="ECO:0007669"/>
    <property type="project" value="UniProtKB-KW"/>
</dbReference>
<dbReference type="SMR" id="E4WVD3"/>
<evidence type="ECO:0000256" key="15">
    <source>
        <dbReference type="ARBA" id="ARBA00022932"/>
    </source>
</evidence>
<sequence length="1062" mass="121064">MVSKKREPDSAGPDSKKQKRSDSDPQENEINWYKSGDIIRKWGKKWGRPEGSMYEDLVFQQIDLDKYVEFVDGEPKPTIRIYGTDKKGSSVCLFVKGFQPYFYTPAPNGFSEDYCGQFVRELNERVLGAMRGGMLKGISKAVLHAEMCSKENIYGYNSKGKIPFIKVTVASWQVMTPCKNVMEPGWKVTTDNGQFHHNFSMYESHIDYEVRFMVDCKVRGASWITVPKGQFHERMRKETTCSIEAEVDYADIIPHEPEGEWADIAPMRIFSYDIECAGRKGVFPEAEHDPVIQIACMVQNQGDPSPFVRMIFTLNSCSPIVGNHVFCYEKEIDMLEGFAELMRLVDPDIITGYNIMNFDTSYLVNRANTLKSQNFGYLGRIRSNLSKVKDAKFSSKQMGTREYKEVNIDGRIQLDVMVSIVQNYKLRSYNLNAVSYHFLKEQKEDVHHSIISDLQAGTDSDRRRLAVYCLKDALLPLRLMDKLMFVVNTMEMARVTGIPLSYLLTRGQSVKVMAQLLRESSIRDLVMPVLKTEQSDQYEGATVIDPIRGYYKEPITTLDFASLYPSIMRAHNLCYTTLLSNKNERSKLDTSQFIKTPTGDEFVKPEVREGLLPLILKNLLEARGKAKKELKIEQCPFKKKVLDGRQLALKISANSVYGFTGAQVGKLPCLPISGSVTAFGRLMIEQTMKTVEEHYTRANGFEHDAKVVYGDTDSVMIKFGTSSIAKSFELGAEAAKFVTSQFINPIKLEFEKVYCPYLLINKKRYAGLYYSSNPDKHDKMDCKGIETVRRDNCRLASELISKCLDMMLINRDPDGAIDYAKDTIRDLLLNRVDISKLVITKELTQKAENYANKQAHCELAERMRKRDPGSAPQLGDRVPYVFIKKPKNTPAYEKAEDPLYVLDNSVPIDAEHYLHHSLENPLLRIFEPVLGETKAKSVLFKGDHTRVKAVTTSKVGGLFKFTQKRETCMGCKAAMPKGVEGNICPSCKENEIELYLSQKAELDDLRIDFNKLWSQCQRCQKHMQKEVLCSNCDCPIFYRRKKIRSDLVKAENLLAKFGPVDW</sequence>
<dbReference type="Gene3D" id="3.30.420.10">
    <property type="entry name" value="Ribonuclease H-like superfamily/Ribonuclease H"/>
    <property type="match status" value="1"/>
</dbReference>
<evidence type="ECO:0000256" key="8">
    <source>
        <dbReference type="ARBA" id="ARBA00022722"/>
    </source>
</evidence>
<dbReference type="GO" id="GO:0051539">
    <property type="term" value="F:4 iron, 4 sulfur cluster binding"/>
    <property type="evidence" value="ECO:0007669"/>
    <property type="project" value="UniProtKB-KW"/>
</dbReference>
<dbReference type="InterPro" id="IPR023211">
    <property type="entry name" value="DNA_pol_palm_dom_sf"/>
</dbReference>
<dbReference type="FunFam" id="1.10.132.60:FF:000001">
    <property type="entry name" value="DNA polymerase"/>
    <property type="match status" value="1"/>
</dbReference>
<dbReference type="InterPro" id="IPR012337">
    <property type="entry name" value="RNaseH-like_sf"/>
</dbReference>
<dbReference type="InterPro" id="IPR006172">
    <property type="entry name" value="DNA-dir_DNA_pol_B"/>
</dbReference>
<dbReference type="Gene3D" id="3.90.1600.10">
    <property type="entry name" value="Palm domain of DNA polymerase"/>
    <property type="match status" value="1"/>
</dbReference>
<dbReference type="NCBIfam" id="TIGR00592">
    <property type="entry name" value="pol2"/>
    <property type="match status" value="1"/>
</dbReference>
<dbReference type="CDD" id="cd05777">
    <property type="entry name" value="DNA_polB_delta_exo"/>
    <property type="match status" value="1"/>
</dbReference>
<evidence type="ECO:0000256" key="13">
    <source>
        <dbReference type="ARBA" id="ARBA00022833"/>
    </source>
</evidence>
<evidence type="ECO:0000256" key="10">
    <source>
        <dbReference type="ARBA" id="ARBA00022769"/>
    </source>
</evidence>
<dbReference type="SMART" id="SM00486">
    <property type="entry name" value="POLBc"/>
    <property type="match status" value="1"/>
</dbReference>
<evidence type="ECO:0000256" key="16">
    <source>
        <dbReference type="ARBA" id="ARBA00023004"/>
    </source>
</evidence>
<dbReference type="PROSITE" id="PS00116">
    <property type="entry name" value="DNA_POLYMERASE_B"/>
    <property type="match status" value="1"/>
</dbReference>
<keyword evidence="5 21" id="KW-0808">Transferase</keyword>
<evidence type="ECO:0000256" key="14">
    <source>
        <dbReference type="ARBA" id="ARBA00022839"/>
    </source>
</evidence>
<comment type="cofactor">
    <cofactor evidence="1 21">
        <name>[4Fe-4S] cluster</name>
        <dbReference type="ChEBI" id="CHEBI:49883"/>
    </cofactor>
</comment>
<dbReference type="InterPro" id="IPR036397">
    <property type="entry name" value="RNaseH_sf"/>
</dbReference>
<evidence type="ECO:0000256" key="3">
    <source>
        <dbReference type="ARBA" id="ARBA00005755"/>
    </source>
</evidence>
<dbReference type="FunFam" id="1.10.287.690:FF:000001">
    <property type="entry name" value="DNA polymerase"/>
    <property type="match status" value="1"/>
</dbReference>
<dbReference type="SUPFAM" id="SSF53098">
    <property type="entry name" value="Ribonuclease H-like"/>
    <property type="match status" value="1"/>
</dbReference>
<dbReference type="CDD" id="cd05533">
    <property type="entry name" value="POLBc_delta"/>
    <property type="match status" value="1"/>
</dbReference>
<dbReference type="SUPFAM" id="SSF56672">
    <property type="entry name" value="DNA/RNA polymerases"/>
    <property type="match status" value="1"/>
</dbReference>
<keyword evidence="17 21" id="KW-0411">Iron-sulfur</keyword>
<keyword evidence="4 21" id="KW-0004">4Fe-4S</keyword>
<evidence type="ECO:0000256" key="21">
    <source>
        <dbReference type="RuleBase" id="RU000442"/>
    </source>
</evidence>
<keyword evidence="13 21" id="KW-0862">Zinc</keyword>
<dbReference type="InterPro" id="IPR042087">
    <property type="entry name" value="DNA_pol_B_thumb"/>
</dbReference>
<evidence type="ECO:0000259" key="24">
    <source>
        <dbReference type="Pfam" id="PF03104"/>
    </source>
</evidence>
<dbReference type="InParanoid" id="E4WVD3"/>
<dbReference type="PRINTS" id="PR00106">
    <property type="entry name" value="DNAPOLB"/>
</dbReference>
<evidence type="ECO:0000256" key="6">
    <source>
        <dbReference type="ARBA" id="ARBA00022695"/>
    </source>
</evidence>
<keyword evidence="9 21" id="KW-0479">Metal-binding</keyword>
<accession>E4WVD3</accession>
<dbReference type="PANTHER" id="PTHR10322">
    <property type="entry name" value="DNA POLYMERASE CATALYTIC SUBUNIT"/>
    <property type="match status" value="1"/>
</dbReference>
<dbReference type="Gene3D" id="1.10.287.690">
    <property type="entry name" value="Helix hairpin bin"/>
    <property type="match status" value="1"/>
</dbReference>
<dbReference type="InterPro" id="IPR056435">
    <property type="entry name" value="DPOD/Z_N"/>
</dbReference>
<dbReference type="OrthoDB" id="2414538at2759"/>
<dbReference type="GO" id="GO:0006287">
    <property type="term" value="P:base-excision repair, gap-filling"/>
    <property type="evidence" value="ECO:0007669"/>
    <property type="project" value="TreeGrafter"/>
</dbReference>
<dbReference type="GO" id="GO:0008296">
    <property type="term" value="F:3'-5'-DNA exonuclease activity"/>
    <property type="evidence" value="ECO:0007669"/>
    <property type="project" value="TreeGrafter"/>
</dbReference>
<feature type="region of interest" description="Disordered" evidence="22">
    <location>
        <begin position="1"/>
        <end position="30"/>
    </location>
</feature>
<dbReference type="EC" id="2.7.7.7" evidence="21"/>
<dbReference type="Gene3D" id="3.30.342.10">
    <property type="entry name" value="DNA Polymerase, chain B, domain 1"/>
    <property type="match status" value="1"/>
</dbReference>
<comment type="similarity">
    <text evidence="3 21">Belongs to the DNA polymerase type-B family.</text>
</comment>
<evidence type="ECO:0000256" key="17">
    <source>
        <dbReference type="ARBA" id="ARBA00023014"/>
    </source>
</evidence>
<keyword evidence="8" id="KW-0540">Nuclease</keyword>
<evidence type="ECO:0000256" key="18">
    <source>
        <dbReference type="ARBA" id="ARBA00023125"/>
    </source>
</evidence>